<reference evidence="3" key="1">
    <citation type="submission" date="2019-04" db="EMBL/GenBank/DDBJ databases">
        <title>Friends and foes A comparative genomics studyof 23 Aspergillus species from section Flavi.</title>
        <authorList>
            <consortium name="DOE Joint Genome Institute"/>
            <person name="Kjaerbolling I."/>
            <person name="Vesth T."/>
            <person name="Frisvad J.C."/>
            <person name="Nybo J.L."/>
            <person name="Theobald S."/>
            <person name="Kildgaard S."/>
            <person name="Isbrandt T."/>
            <person name="Kuo A."/>
            <person name="Sato A."/>
            <person name="Lyhne E.K."/>
            <person name="Kogle M.E."/>
            <person name="Wiebenga A."/>
            <person name="Kun R.S."/>
            <person name="Lubbers R.J."/>
            <person name="Makela M.R."/>
            <person name="Barry K."/>
            <person name="Chovatia M."/>
            <person name="Clum A."/>
            <person name="Daum C."/>
            <person name="Haridas S."/>
            <person name="He G."/>
            <person name="LaButti K."/>
            <person name="Lipzen A."/>
            <person name="Mondo S."/>
            <person name="Riley R."/>
            <person name="Salamov A."/>
            <person name="Simmons B.A."/>
            <person name="Magnuson J.K."/>
            <person name="Henrissat B."/>
            <person name="Mortensen U.H."/>
            <person name="Larsen T.O."/>
            <person name="Devries R.P."/>
            <person name="Grigoriev I.V."/>
            <person name="Machida M."/>
            <person name="Baker S.E."/>
            <person name="Andersen M.R."/>
        </authorList>
    </citation>
    <scope>NUCLEOTIDE SEQUENCE [LARGE SCALE GENOMIC DNA]</scope>
    <source>
        <strain evidence="3">CBS 130015</strain>
    </source>
</reference>
<dbReference type="Proteomes" id="UP000325433">
    <property type="component" value="Unassembled WGS sequence"/>
</dbReference>
<evidence type="ECO:0000256" key="1">
    <source>
        <dbReference type="SAM" id="MobiDB-lite"/>
    </source>
</evidence>
<feature type="region of interest" description="Disordered" evidence="1">
    <location>
        <begin position="75"/>
        <end position="98"/>
    </location>
</feature>
<dbReference type="AlphaFoldDB" id="A0A5N6VPI9"/>
<keyword evidence="3" id="KW-1185">Reference proteome</keyword>
<dbReference type="EMBL" id="ML738354">
    <property type="protein sequence ID" value="KAE8310383.1"/>
    <property type="molecule type" value="Genomic_DNA"/>
</dbReference>
<evidence type="ECO:0000313" key="3">
    <source>
        <dbReference type="Proteomes" id="UP000325433"/>
    </source>
</evidence>
<gene>
    <name evidence="2" type="ORF">BDV41DRAFT_545398</name>
</gene>
<sequence>MCGAKVSELERSHIYAKIRTLVLASPIGHSPWDTRLQHHGEVRAHRWRPDRFDTGTSFCWDLKFDSRRLTEISHSTAGREKSQDVNNSSGAFSLFSKL</sequence>
<organism evidence="2 3">
    <name type="scientific">Aspergillus transmontanensis</name>
    <dbReference type="NCBI Taxonomy" id="1034304"/>
    <lineage>
        <taxon>Eukaryota</taxon>
        <taxon>Fungi</taxon>
        <taxon>Dikarya</taxon>
        <taxon>Ascomycota</taxon>
        <taxon>Pezizomycotina</taxon>
        <taxon>Eurotiomycetes</taxon>
        <taxon>Eurotiomycetidae</taxon>
        <taxon>Eurotiales</taxon>
        <taxon>Aspergillaceae</taxon>
        <taxon>Aspergillus</taxon>
        <taxon>Aspergillus subgen. Circumdati</taxon>
    </lineage>
</organism>
<evidence type="ECO:0000313" key="2">
    <source>
        <dbReference type="EMBL" id="KAE8310383.1"/>
    </source>
</evidence>
<name>A0A5N6VPI9_9EURO</name>
<accession>A0A5N6VPI9</accession>
<proteinExistence type="predicted"/>
<protein>
    <submittedName>
        <fullName evidence="2">Uncharacterized protein</fullName>
    </submittedName>
</protein>